<organism evidence="1 2">
    <name type="scientific">Roseovarius lutimaris</name>
    <dbReference type="NCBI Taxonomy" id="1005928"/>
    <lineage>
        <taxon>Bacteria</taxon>
        <taxon>Pseudomonadati</taxon>
        <taxon>Pseudomonadota</taxon>
        <taxon>Alphaproteobacteria</taxon>
        <taxon>Rhodobacterales</taxon>
        <taxon>Roseobacteraceae</taxon>
        <taxon>Roseovarius</taxon>
    </lineage>
</organism>
<gene>
    <name evidence="1" type="ORF">SAMN04487859_1147</name>
</gene>
<dbReference type="GO" id="GO:0016740">
    <property type="term" value="F:transferase activity"/>
    <property type="evidence" value="ECO:0007669"/>
    <property type="project" value="UniProtKB-KW"/>
</dbReference>
<keyword evidence="2" id="KW-1185">Reference proteome</keyword>
<reference evidence="2" key="1">
    <citation type="submission" date="2016-10" db="EMBL/GenBank/DDBJ databases">
        <authorList>
            <person name="Varghese N."/>
            <person name="Submissions S."/>
        </authorList>
    </citation>
    <scope>NUCLEOTIDE SEQUENCE [LARGE SCALE GENOMIC DNA]</scope>
    <source>
        <strain evidence="2">DSM 28463</strain>
    </source>
</reference>
<accession>A0A1I5DYY6</accession>
<proteinExistence type="predicted"/>
<protein>
    <submittedName>
        <fullName evidence="1">Glycosyltransferase involved in cell wall bisynthesis</fullName>
    </submittedName>
</protein>
<sequence length="385" mass="43068">MIVVEKYLGVTNGHEHTIPRAIEALAPDSNRLYVTGVDYEQGSLSGISVKAVLSTRRDHKKRPQWSVRHDTQKLKELIIECADKQPPSVLIPTTHVHDVRICLALLDELPDGVVFYLRFLTEHHIQGLEESEYKRLRTAIADKQVVLVTETSYLADHLLSCYDMPSEDCLLLPVTLLRATHADNGLGSDKGTARPLRVGYLGGPRKEKGGDLIPDIIRQLRVKCARDAPGLSVEFVMQKPKTRKRLRSLRYQFALCCGARFGFWTKGFSVRFLPADLDSQAFQRVLESVDVLLLPYNDQAYRNRGSGIIIDGVMAHKPLVHTAGMKMSDLLDHGNAVPSEQTAVSYADKVVNVLINLNNYDAPTRKAADALQVHIRRSAEFLKSI</sequence>
<evidence type="ECO:0000313" key="1">
    <source>
        <dbReference type="EMBL" id="SFO04367.1"/>
    </source>
</evidence>
<dbReference type="EMBL" id="FOVP01000014">
    <property type="protein sequence ID" value="SFO04367.1"/>
    <property type="molecule type" value="Genomic_DNA"/>
</dbReference>
<dbReference type="RefSeq" id="WP_092839471.1">
    <property type="nucleotide sequence ID" value="NZ_FOVP01000014.1"/>
</dbReference>
<keyword evidence="1" id="KW-0808">Transferase</keyword>
<dbReference type="OrthoDB" id="9802525at2"/>
<evidence type="ECO:0000313" key="2">
    <source>
        <dbReference type="Proteomes" id="UP000198599"/>
    </source>
</evidence>
<name>A0A1I5DYY6_9RHOB</name>
<dbReference type="Proteomes" id="UP000198599">
    <property type="component" value="Unassembled WGS sequence"/>
</dbReference>
<dbReference type="AlphaFoldDB" id="A0A1I5DYY6"/>